<dbReference type="PROSITE" id="PS51318">
    <property type="entry name" value="TAT"/>
    <property type="match status" value="1"/>
</dbReference>
<organism evidence="1 2">
    <name type="scientific">Neorhodopirellula lusitana</name>
    <dbReference type="NCBI Taxonomy" id="445327"/>
    <lineage>
        <taxon>Bacteria</taxon>
        <taxon>Pseudomonadati</taxon>
        <taxon>Planctomycetota</taxon>
        <taxon>Planctomycetia</taxon>
        <taxon>Pirellulales</taxon>
        <taxon>Pirellulaceae</taxon>
        <taxon>Neorhodopirellula</taxon>
    </lineage>
</organism>
<dbReference type="EMBL" id="FXUG01000001">
    <property type="protein sequence ID" value="SMP39664.1"/>
    <property type="molecule type" value="Genomic_DNA"/>
</dbReference>
<evidence type="ECO:0000313" key="2">
    <source>
        <dbReference type="Proteomes" id="UP001158067"/>
    </source>
</evidence>
<sequence>MPKTLSRRTVLRGLGTTVALPLLHVMQPQRLLASPGSLGSAASASAPPLRMGFFYVPNGMHMPDWTPKKIGSSYQITETLSRLEAHRDSFNVLTGLALDSAHAHGDGGGDHARSVAAFLTGAHPRKTNGADIKNGVSVDQVTAKAVGDATRFASLELGLEASSQAGNCDSGYSCAYASNMSWRGPTNPVAKENDPREVFDRLFAGRTKDGTRKAKTEREKHRKSILDFVQEDAKRLHAHLPALDRRKLDEYLYSIRDVEKRIIGAEKLGTNEEGVPDYPRPLGVPRELSKHSELMMDMVALAYQTDSTRVLSFMFANAGSNRTYKEIDVNEGHHELSHHGKSRHKQAEIAKINRFHLDRFEYLLSRLKQIPEGEGTLLDHCMIVYGSGISDGDRHNHNDLPILLAGGGGGRIQTGRHIRYPKNTPLCNLYLWMMQQMGVDASQFGDSTGKLNLDA</sequence>
<evidence type="ECO:0000313" key="1">
    <source>
        <dbReference type="EMBL" id="SMP39664.1"/>
    </source>
</evidence>
<dbReference type="Proteomes" id="UP001158067">
    <property type="component" value="Unassembled WGS sequence"/>
</dbReference>
<accession>A0ABY1PPU1</accession>
<protein>
    <recommendedName>
        <fullName evidence="3">Secreted protein containing DUF1552</fullName>
    </recommendedName>
</protein>
<dbReference type="Pfam" id="PF07586">
    <property type="entry name" value="HXXSHH"/>
    <property type="match status" value="1"/>
</dbReference>
<name>A0ABY1PPU1_9BACT</name>
<evidence type="ECO:0008006" key="3">
    <source>
        <dbReference type="Google" id="ProtNLM"/>
    </source>
</evidence>
<dbReference type="InterPro" id="IPR006311">
    <property type="entry name" value="TAT_signal"/>
</dbReference>
<comment type="caution">
    <text evidence="1">The sequence shown here is derived from an EMBL/GenBank/DDBJ whole genome shotgun (WGS) entry which is preliminary data.</text>
</comment>
<dbReference type="InterPro" id="IPR011447">
    <property type="entry name" value="DUF1552"/>
</dbReference>
<gene>
    <name evidence="1" type="ORF">SAMN06265222_101341</name>
</gene>
<reference evidence="1 2" key="1">
    <citation type="submission" date="2017-05" db="EMBL/GenBank/DDBJ databases">
        <authorList>
            <person name="Varghese N."/>
            <person name="Submissions S."/>
        </authorList>
    </citation>
    <scope>NUCLEOTIDE SEQUENCE [LARGE SCALE GENOMIC DNA]</scope>
    <source>
        <strain evidence="1 2">DSM 25457</strain>
    </source>
</reference>
<dbReference type="RefSeq" id="WP_283430584.1">
    <property type="nucleotide sequence ID" value="NZ_CAWLDM010000001.1"/>
</dbReference>
<proteinExistence type="predicted"/>
<keyword evidence="2" id="KW-1185">Reference proteome</keyword>